<organism evidence="2">
    <name type="scientific">freshwater metagenome</name>
    <dbReference type="NCBI Taxonomy" id="449393"/>
    <lineage>
        <taxon>unclassified sequences</taxon>
        <taxon>metagenomes</taxon>
        <taxon>ecological metagenomes</taxon>
    </lineage>
</organism>
<name>A0A6J6MDR6_9ZZZZ</name>
<proteinExistence type="predicted"/>
<dbReference type="Pfam" id="PF10103">
    <property type="entry name" value="Zincin_2"/>
    <property type="match status" value="1"/>
</dbReference>
<dbReference type="SUPFAM" id="SSF55486">
    <property type="entry name" value="Metalloproteases ('zincins'), catalytic domain"/>
    <property type="match status" value="1"/>
</dbReference>
<dbReference type="InterPro" id="IPR042271">
    <property type="entry name" value="Zinicin_2_N"/>
</dbReference>
<accession>A0A6J6MDR6</accession>
<protein>
    <submittedName>
        <fullName evidence="2">Unannotated protein</fullName>
    </submittedName>
</protein>
<dbReference type="PANTHER" id="PTHR39420:SF2">
    <property type="entry name" value="HYDROLASE"/>
    <property type="match status" value="1"/>
</dbReference>
<gene>
    <name evidence="2" type="ORF">UFOPK2254_01252</name>
</gene>
<evidence type="ECO:0000256" key="1">
    <source>
        <dbReference type="SAM" id="MobiDB-lite"/>
    </source>
</evidence>
<dbReference type="NCBIfam" id="TIGR03624">
    <property type="entry name" value="putative hydrolase"/>
    <property type="match status" value="1"/>
</dbReference>
<evidence type="ECO:0000313" key="2">
    <source>
        <dbReference type="EMBL" id="CAB4670875.1"/>
    </source>
</evidence>
<reference evidence="2" key="1">
    <citation type="submission" date="2020-05" db="EMBL/GenBank/DDBJ databases">
        <authorList>
            <person name="Chiriac C."/>
            <person name="Salcher M."/>
            <person name="Ghai R."/>
            <person name="Kavagutti S V."/>
        </authorList>
    </citation>
    <scope>NUCLEOTIDE SEQUENCE</scope>
</reference>
<dbReference type="PANTHER" id="PTHR39420">
    <property type="match status" value="1"/>
</dbReference>
<sequence>MAPFGFTPPGDSDDSENSENGMPDFSALFEQLGISPENLKDFTNLGFLSSANSNSSASEFTFPIGITRDIAKKFVSAKGSLPIGTTDLSQIHDAMEIAELWLNEATVFPASSSAKNVMTRNDWVDSTMAGWQLTVEPLALGLAQALSSVIEGQEMPEDSMPLEAVAGLLRGFIATMIATQLGQCVGGLAESVTGAHDVGLPLLNPSRPALLPQNIAQWSVDIGVPESEIRIFHALREGAVARLFDSNPWLVDYMRMAIADYGKGIHIDVEKMQQQAQEAMESGAIDPDNPETLTLALNQGLFTPEESPQQGAALAKLETALALIDGWADDVTTLAAADRLPSLNSLRETLRRRRATSSPAQQLFSSLFGLEVSPRMAREASAFWLAIRELRDVAARDQIWSGILPTHEELNDPATYLSSVEIPDDLSGLAGI</sequence>
<feature type="region of interest" description="Disordered" evidence="1">
    <location>
        <begin position="1"/>
        <end position="23"/>
    </location>
</feature>
<dbReference type="Gene3D" id="1.20.150.30">
    <property type="entry name" value="Zincin-like metallopeptidase, N-terminal domain"/>
    <property type="match status" value="1"/>
</dbReference>
<dbReference type="EMBL" id="CAEZWO010000148">
    <property type="protein sequence ID" value="CAB4670875.1"/>
    <property type="molecule type" value="Genomic_DNA"/>
</dbReference>
<dbReference type="AlphaFoldDB" id="A0A6J6MDR6"/>
<dbReference type="InterPro" id="IPR018766">
    <property type="entry name" value="Zinicin_2"/>
</dbReference>